<feature type="binding site" evidence="4">
    <location>
        <begin position="10"/>
        <end position="11"/>
    </location>
    <ligand>
        <name>NADP(+)</name>
        <dbReference type="ChEBI" id="CHEBI:58349"/>
    </ligand>
</feature>
<dbReference type="GO" id="GO:0097171">
    <property type="term" value="P:ADP-L-glycero-beta-D-manno-heptose biosynthetic process"/>
    <property type="evidence" value="ECO:0007669"/>
    <property type="project" value="UniProtKB-UniPathway"/>
</dbReference>
<feature type="binding site" evidence="4">
    <location>
        <position position="169"/>
    </location>
    <ligand>
        <name>NADP(+)</name>
        <dbReference type="ChEBI" id="CHEBI:58349"/>
    </ligand>
</feature>
<reference evidence="6 7" key="1">
    <citation type="submission" date="2019-08" db="EMBL/GenBank/DDBJ databases">
        <title>Genomic characterization of a novel candidate phylum (ARYD3) from a high temperature, high salinity tertiary oil reservoir in north central Oklahoma, USA.</title>
        <authorList>
            <person name="Youssef N.H."/>
            <person name="Yadav A."/>
            <person name="Elshahed M.S."/>
        </authorList>
    </citation>
    <scope>NUCLEOTIDE SEQUENCE [LARGE SCALE GENOMIC DNA]</scope>
    <source>
        <strain evidence="6">ARYD1</strain>
    </source>
</reference>
<name>A0A5D0MMQ9_FLESI</name>
<comment type="domain">
    <text evidence="4">Contains a large N-terminal NADP-binding domain, and a smaller C-terminal substrate-binding domain.</text>
</comment>
<dbReference type="EC" id="5.1.3.20" evidence="4"/>
<dbReference type="GO" id="GO:0005975">
    <property type="term" value="P:carbohydrate metabolic process"/>
    <property type="evidence" value="ECO:0007669"/>
    <property type="project" value="UniProtKB-UniRule"/>
</dbReference>
<dbReference type="RefSeq" id="WP_303701746.1">
    <property type="nucleotide sequence ID" value="NZ_VSIV01000276.1"/>
</dbReference>
<dbReference type="PANTHER" id="PTHR43103">
    <property type="entry name" value="NUCLEOSIDE-DIPHOSPHATE-SUGAR EPIMERASE"/>
    <property type="match status" value="1"/>
</dbReference>
<dbReference type="Gene3D" id="3.90.25.10">
    <property type="entry name" value="UDP-galactose 4-epimerase, domain 1"/>
    <property type="match status" value="1"/>
</dbReference>
<feature type="binding site" evidence="4">
    <location>
        <begin position="200"/>
        <end position="203"/>
    </location>
    <ligand>
        <name>substrate</name>
    </ligand>
</feature>
<dbReference type="InterPro" id="IPR001509">
    <property type="entry name" value="Epimerase_deHydtase"/>
</dbReference>
<feature type="binding site" evidence="4">
    <location>
        <position position="177"/>
    </location>
    <ligand>
        <name>NADP(+)</name>
        <dbReference type="ChEBI" id="CHEBI:58349"/>
    </ligand>
</feature>
<feature type="active site" description="Proton acceptor" evidence="4">
    <location>
        <position position="177"/>
    </location>
</feature>
<feature type="binding site" evidence="4">
    <location>
        <position position="144"/>
    </location>
    <ligand>
        <name>NADP(+)</name>
        <dbReference type="ChEBI" id="CHEBI:58349"/>
    </ligand>
</feature>
<dbReference type="EMBL" id="VSIV01000276">
    <property type="protein sequence ID" value="TYB32740.1"/>
    <property type="molecule type" value="Genomic_DNA"/>
</dbReference>
<evidence type="ECO:0000256" key="1">
    <source>
        <dbReference type="ARBA" id="ARBA00022857"/>
    </source>
</evidence>
<dbReference type="GO" id="GO:0050661">
    <property type="term" value="F:NADP binding"/>
    <property type="evidence" value="ECO:0007669"/>
    <property type="project" value="InterPro"/>
</dbReference>
<feature type="binding site" evidence="4">
    <location>
        <position position="214"/>
    </location>
    <ligand>
        <name>substrate</name>
    </ligand>
</feature>
<comment type="catalytic activity">
    <reaction evidence="4">
        <text>ADP-D-glycero-beta-D-manno-heptose = ADP-L-glycero-beta-D-manno-heptose</text>
        <dbReference type="Rhea" id="RHEA:17577"/>
        <dbReference type="ChEBI" id="CHEBI:59967"/>
        <dbReference type="ChEBI" id="CHEBI:61506"/>
        <dbReference type="EC" id="5.1.3.20"/>
    </reaction>
</comment>
<dbReference type="NCBIfam" id="TIGR02197">
    <property type="entry name" value="heptose_epim"/>
    <property type="match status" value="1"/>
</dbReference>
<dbReference type="PANTHER" id="PTHR43103:SF3">
    <property type="entry name" value="ADP-L-GLYCERO-D-MANNO-HEPTOSE-6-EPIMERASE"/>
    <property type="match status" value="1"/>
</dbReference>
<comment type="function">
    <text evidence="4">Catalyzes the interconversion between ADP-D-glycero-beta-D-manno-heptose and ADP-L-glycero-beta-D-manno-heptose via an epimerization at carbon 6 of the heptose.</text>
</comment>
<evidence type="ECO:0000259" key="5">
    <source>
        <dbReference type="Pfam" id="PF01370"/>
    </source>
</evidence>
<evidence type="ECO:0000256" key="4">
    <source>
        <dbReference type="HAMAP-Rule" id="MF_01601"/>
    </source>
</evidence>
<comment type="cofactor">
    <cofactor evidence="4">
        <name>NADP(+)</name>
        <dbReference type="ChEBI" id="CHEBI:58349"/>
    </cofactor>
    <text evidence="4">Binds 1 NADP(+) per subunit.</text>
</comment>
<accession>A0A5D0MMQ9</accession>
<sequence length="321" mass="37419">MIVITGAAGFIGSVILKHFNDKGHDNILVVDKLGEKTKWKNLNNKKFIDFCDKDDFIANPDKFKMIDSIIHMGACTDTAEFNLGYLMKNNYEYSKILFEYSVKNSIPFIYASSAATYGGGENGYDDEMEDISLLTPLNPYGFSKQLFDQWLLRQTYTPPFWAGFKFFNVYGPNEYHKDRMASVIFHTFNQINETGKVKLFKSHRPDCKHGEQKRDFVYVKDVAEIIYYFYESRPENGIFNLGTGKARTFNDLAENVIKNSKIKAEIEYIDMPEDIRDKYQYFTEAKMNKLRNTGYDKDFYSLEEGIQDYVTNFLTQNYKIL</sequence>
<dbReference type="Proteomes" id="UP000323337">
    <property type="component" value="Unassembled WGS sequence"/>
</dbReference>
<dbReference type="GO" id="GO:0008712">
    <property type="term" value="F:ADP-glyceromanno-heptose 6-epimerase activity"/>
    <property type="evidence" value="ECO:0007669"/>
    <property type="project" value="UniProtKB-UniRule"/>
</dbReference>
<keyword evidence="3 4" id="KW-0119">Carbohydrate metabolism</keyword>
<keyword evidence="2 4" id="KW-0413">Isomerase</keyword>
<organism evidence="6 7">
    <name type="scientific">Flexistipes sinusarabici</name>
    <dbReference type="NCBI Taxonomy" id="2352"/>
    <lineage>
        <taxon>Bacteria</taxon>
        <taxon>Pseudomonadati</taxon>
        <taxon>Deferribacterota</taxon>
        <taxon>Deferribacteres</taxon>
        <taxon>Deferribacterales</taxon>
        <taxon>Flexistipitaceae</taxon>
        <taxon>Flexistipes</taxon>
    </lineage>
</organism>
<evidence type="ECO:0000313" key="6">
    <source>
        <dbReference type="EMBL" id="TYB32740.1"/>
    </source>
</evidence>
<dbReference type="Pfam" id="PF01370">
    <property type="entry name" value="Epimerase"/>
    <property type="match status" value="1"/>
</dbReference>
<evidence type="ECO:0000256" key="2">
    <source>
        <dbReference type="ARBA" id="ARBA00023235"/>
    </source>
</evidence>
<proteinExistence type="inferred from homology"/>
<gene>
    <name evidence="6" type="primary">rfaD</name>
    <name evidence="4" type="synonym">hldD</name>
    <name evidence="6" type="ORF">FXF49_09970</name>
</gene>
<feature type="binding site" evidence="4">
    <location>
        <position position="168"/>
    </location>
    <ligand>
        <name>substrate</name>
    </ligand>
</feature>
<dbReference type="AlphaFoldDB" id="A0A5D0MMQ9"/>
<comment type="similarity">
    <text evidence="4">Belongs to the NAD(P)-dependent epimerase/dehydratase family. HldD subfamily.</text>
</comment>
<feature type="binding site" evidence="4">
    <location>
        <position position="179"/>
    </location>
    <ligand>
        <name>substrate</name>
    </ligand>
</feature>
<feature type="active site" description="Proton acceptor" evidence="4">
    <location>
        <position position="140"/>
    </location>
</feature>
<feature type="binding site" evidence="4">
    <location>
        <position position="279"/>
    </location>
    <ligand>
        <name>substrate</name>
    </ligand>
</feature>
<dbReference type="InterPro" id="IPR011912">
    <property type="entry name" value="Heptose_epim"/>
</dbReference>
<dbReference type="CDD" id="cd05248">
    <property type="entry name" value="ADP_GME_SDR_e"/>
    <property type="match status" value="1"/>
</dbReference>
<evidence type="ECO:0000313" key="7">
    <source>
        <dbReference type="Proteomes" id="UP000323337"/>
    </source>
</evidence>
<evidence type="ECO:0000256" key="3">
    <source>
        <dbReference type="ARBA" id="ARBA00023277"/>
    </source>
</evidence>
<feature type="binding site" evidence="4">
    <location>
        <position position="38"/>
    </location>
    <ligand>
        <name>NADP(+)</name>
        <dbReference type="ChEBI" id="CHEBI:58349"/>
    </ligand>
</feature>
<comment type="pathway">
    <text evidence="4">Nucleotide-sugar biosynthesis; ADP-L-glycero-beta-D-manno-heptose biosynthesis; ADP-L-glycero-beta-D-manno-heptose from D-glycero-beta-D-manno-heptose 7-phosphate: step 4/4.</text>
</comment>
<comment type="subunit">
    <text evidence="4">Homopentamer.</text>
</comment>
<feature type="binding site" evidence="4">
    <location>
        <begin position="72"/>
        <end position="76"/>
    </location>
    <ligand>
        <name>NADP(+)</name>
        <dbReference type="ChEBI" id="CHEBI:58349"/>
    </ligand>
</feature>
<dbReference type="Gene3D" id="3.40.50.720">
    <property type="entry name" value="NAD(P)-binding Rossmann-like Domain"/>
    <property type="match status" value="1"/>
</dbReference>
<protein>
    <recommendedName>
        <fullName evidence="4">ADP-L-glycero-D-manno-heptose-6-epimerase</fullName>
        <ecNumber evidence="4">5.1.3.20</ecNumber>
    </recommendedName>
    <alternativeName>
        <fullName evidence="4">ADP-L-glycero-beta-D-manno-heptose-6-epimerase</fullName>
        <shortName evidence="4">ADP-glyceromanno-heptose 6-epimerase</shortName>
        <shortName evidence="4">ADP-hep 6-epimerase</shortName>
        <shortName evidence="4">AGME</shortName>
    </alternativeName>
</protein>
<dbReference type="SUPFAM" id="SSF51735">
    <property type="entry name" value="NAD(P)-binding Rossmann-fold domains"/>
    <property type="match status" value="1"/>
</dbReference>
<dbReference type="InterPro" id="IPR036291">
    <property type="entry name" value="NAD(P)-bd_dom_sf"/>
</dbReference>
<feature type="domain" description="NAD-dependent epimerase/dehydratase" evidence="5">
    <location>
        <begin position="2"/>
        <end position="242"/>
    </location>
</feature>
<dbReference type="UniPathway" id="UPA00356">
    <property type="reaction ID" value="UER00440"/>
</dbReference>
<dbReference type="HAMAP" id="MF_01601">
    <property type="entry name" value="Heptose_epimerase"/>
    <property type="match status" value="1"/>
</dbReference>
<comment type="caution">
    <text evidence="6">The sequence shown here is derived from an EMBL/GenBank/DDBJ whole genome shotgun (WGS) entry which is preliminary data.</text>
</comment>
<feature type="binding site" evidence="4">
    <location>
        <position position="53"/>
    </location>
    <ligand>
        <name>NADP(+)</name>
        <dbReference type="ChEBI" id="CHEBI:58349"/>
    </ligand>
</feature>
<feature type="binding site" evidence="4">
    <location>
        <position position="89"/>
    </location>
    <ligand>
        <name>NADP(+)</name>
        <dbReference type="ChEBI" id="CHEBI:58349"/>
    </ligand>
</feature>
<feature type="binding site" evidence="4">
    <location>
        <begin position="31"/>
        <end position="32"/>
    </location>
    <ligand>
        <name>NADP(+)</name>
        <dbReference type="ChEBI" id="CHEBI:58349"/>
    </ligand>
</feature>
<keyword evidence="1 4" id="KW-0521">NADP</keyword>
<feature type="binding site" evidence="4">
    <location>
        <position position="186"/>
    </location>
    <ligand>
        <name>substrate</name>
    </ligand>
</feature>